<dbReference type="Pfam" id="PF01471">
    <property type="entry name" value="PG_binding_1"/>
    <property type="match status" value="1"/>
</dbReference>
<keyword evidence="2" id="KW-0812">Transmembrane</keyword>
<evidence type="ECO:0000313" key="4">
    <source>
        <dbReference type="EMBL" id="AXE24995.1"/>
    </source>
</evidence>
<proteinExistence type="predicted"/>
<name>A0A344U274_9ACTN</name>
<keyword evidence="2" id="KW-1133">Transmembrane helix</keyword>
<keyword evidence="2" id="KW-0472">Membrane</keyword>
<accession>A0A344U274</accession>
<evidence type="ECO:0000256" key="2">
    <source>
        <dbReference type="SAM" id="Phobius"/>
    </source>
</evidence>
<evidence type="ECO:0000313" key="5">
    <source>
        <dbReference type="Proteomes" id="UP000252004"/>
    </source>
</evidence>
<evidence type="ECO:0000259" key="3">
    <source>
        <dbReference type="Pfam" id="PF01471"/>
    </source>
</evidence>
<feature type="compositionally biased region" description="Low complexity" evidence="1">
    <location>
        <begin position="259"/>
        <end position="270"/>
    </location>
</feature>
<dbReference type="RefSeq" id="WP_114056183.1">
    <property type="nucleotide sequence ID" value="NZ_CP030862.1"/>
</dbReference>
<reference evidence="4 5" key="1">
    <citation type="submission" date="2018-01" db="EMBL/GenBank/DDBJ databases">
        <title>Draft genome Sequence of streptomyces globosus LZH-48.</title>
        <authorList>
            <person name="Ran K."/>
            <person name="Li Z."/>
            <person name="Wei S."/>
            <person name="Dong R."/>
        </authorList>
    </citation>
    <scope>NUCLEOTIDE SEQUENCE [LARGE SCALE GENOMIC DNA]</scope>
    <source>
        <strain evidence="4 5">LZH-48</strain>
    </source>
</reference>
<dbReference type="EMBL" id="CP030862">
    <property type="protein sequence ID" value="AXE24995.1"/>
    <property type="molecule type" value="Genomic_DNA"/>
</dbReference>
<protein>
    <submittedName>
        <fullName evidence="4">Hydrolase</fullName>
    </submittedName>
</protein>
<dbReference type="SUPFAM" id="SSF47090">
    <property type="entry name" value="PGBD-like"/>
    <property type="match status" value="1"/>
</dbReference>
<feature type="transmembrane region" description="Helical" evidence="2">
    <location>
        <begin position="218"/>
        <end position="241"/>
    </location>
</feature>
<dbReference type="InterPro" id="IPR002477">
    <property type="entry name" value="Peptidoglycan-bd-like"/>
</dbReference>
<keyword evidence="5" id="KW-1185">Reference proteome</keyword>
<keyword evidence="4" id="KW-0378">Hydrolase</keyword>
<dbReference type="GO" id="GO:0016787">
    <property type="term" value="F:hydrolase activity"/>
    <property type="evidence" value="ECO:0007669"/>
    <property type="project" value="UniProtKB-KW"/>
</dbReference>
<sequence length="534" mass="54130">MTMWTTLDPVAVAVDPGSRATARLRVRNTGDTVEEYRLSIVGDPAGWSRIEPDTLRLYPGSEGSAEISFAPPRTPGAPAGPAAYGVRVEPRENPAVRDVLEGRVTVAPFTEVRAELVPPRTAARFRGRAAVAVDNLGNTPLTASVGARDESGRLSFGVRPGSVQVAPGRAAFVELEATPQATRWTGAPETHRMTVSVRRSGDAAALELSGEFEQRPVLPAWLVAVGGLLAAAAVAFAVLWLGFSPKVASAAGEKKAEAGAPLPGALGSQGPLPPAPPPPAEPGALPGGGAPGGGDPAAGLPGGGSGAAAGSGGGGGGGGGGEGGAAPPPAAGNQGGAVAPQGPPWRAGYQPDVVVHYAQRRLAALGSGNPCTLKGQWREGVIDAATEASLICYQQAVMADGKTTRALTATDKPLGTLGRATLASLWMQGVTAGRLTSGSRNFEVTQLDAALRWAGQATISDADLQADRAFARLGVDYFTSGGRNAAATPYDAKMRAKVEQYQRQVQLPVTGVADSRTINALLGGSVNGTGRPGR</sequence>
<gene>
    <name evidence="4" type="ORF">C0216_17455</name>
</gene>
<dbReference type="KEGG" id="sgz:C0216_17455"/>
<dbReference type="InterPro" id="IPR036366">
    <property type="entry name" value="PGBDSf"/>
</dbReference>
<evidence type="ECO:0000256" key="1">
    <source>
        <dbReference type="SAM" id="MobiDB-lite"/>
    </source>
</evidence>
<dbReference type="Proteomes" id="UP000252004">
    <property type="component" value="Chromosome"/>
</dbReference>
<feature type="region of interest" description="Disordered" evidence="1">
    <location>
        <begin position="259"/>
        <end position="345"/>
    </location>
</feature>
<feature type="domain" description="Peptidoglycan binding-like" evidence="3">
    <location>
        <begin position="471"/>
        <end position="521"/>
    </location>
</feature>
<dbReference type="Gene3D" id="1.10.101.10">
    <property type="entry name" value="PGBD-like superfamily/PGBD"/>
    <property type="match status" value="1"/>
</dbReference>
<dbReference type="AlphaFoldDB" id="A0A344U274"/>
<dbReference type="OrthoDB" id="3444343at2"/>
<feature type="compositionally biased region" description="Gly residues" evidence="1">
    <location>
        <begin position="285"/>
        <end position="324"/>
    </location>
</feature>
<feature type="compositionally biased region" description="Pro residues" evidence="1">
    <location>
        <begin position="271"/>
        <end position="281"/>
    </location>
</feature>
<organism evidence="4 5">
    <name type="scientific">Streptomyces globosus</name>
    <dbReference type="NCBI Taxonomy" id="68209"/>
    <lineage>
        <taxon>Bacteria</taxon>
        <taxon>Bacillati</taxon>
        <taxon>Actinomycetota</taxon>
        <taxon>Actinomycetes</taxon>
        <taxon>Kitasatosporales</taxon>
        <taxon>Streptomycetaceae</taxon>
        <taxon>Streptomyces</taxon>
    </lineage>
</organism>
<dbReference type="InterPro" id="IPR036365">
    <property type="entry name" value="PGBD-like_sf"/>
</dbReference>